<gene>
    <name evidence="1" type="ORF">LTS18_007538</name>
</gene>
<name>A0ACC3D2J1_9PEZI</name>
<accession>A0ACC3D2J1</accession>
<dbReference type="Proteomes" id="UP001186974">
    <property type="component" value="Unassembled WGS sequence"/>
</dbReference>
<dbReference type="EMBL" id="JAWDJW010008236">
    <property type="protein sequence ID" value="KAK3060858.1"/>
    <property type="molecule type" value="Genomic_DNA"/>
</dbReference>
<feature type="non-terminal residue" evidence="1">
    <location>
        <position position="520"/>
    </location>
</feature>
<proteinExistence type="predicted"/>
<protein>
    <submittedName>
        <fullName evidence="1">Uncharacterized protein</fullName>
    </submittedName>
</protein>
<keyword evidence="2" id="KW-1185">Reference proteome</keyword>
<comment type="caution">
    <text evidence="1">The sequence shown here is derived from an EMBL/GenBank/DDBJ whole genome shotgun (WGS) entry which is preliminary data.</text>
</comment>
<sequence length="520" mass="55191">MAQSYNGQYYYGQPPAQPASGQYQSHYGPPADHYDEQNQQTYGSYSAEQSYTDPYGQSRSGNTSGIPGDELFIGGAPLPPLRSSPGASRYQSSTAQPTYNPQAYGPPVGQSSPLFSSHRTSTSQVQIPSYNPADYMSDNLQRQSSSAGYANNYAPNPLSPTTPYSPTSQATYGYQSPITQQQYGRQYGRTSVYGTSYASQPNPPPVPPRINPSYSQASSAPLATIPASATSSTAHWGNLPTTHGYGYSQGGYSGTYLNHSNLPSPPAPGYGGSRHSSVSDFQSPSPAFSDNQIPTPGPPPPEHAPQRSGTNRHPRNNPLPGLPPEAGSSGDYGYFAQPNGGARFNTERDIAGGMSQDDLFENIEQLTRGTGGSASSRSPRIGVDPAADHDNHLSWAEPRRDSEHTNGRLVNGHLTPGSGSFGYGGSDSDDVADAGTIAMSIADEEEETNRRASGSSAFFTTQIPQATSEEEGFEDDGEEGFGGIDLTSFGGGDFNPSTMNYGGDDPNDLILRHSNPALRR</sequence>
<evidence type="ECO:0000313" key="1">
    <source>
        <dbReference type="EMBL" id="KAK3060858.1"/>
    </source>
</evidence>
<evidence type="ECO:0000313" key="2">
    <source>
        <dbReference type="Proteomes" id="UP001186974"/>
    </source>
</evidence>
<reference evidence="1" key="1">
    <citation type="submission" date="2024-09" db="EMBL/GenBank/DDBJ databases">
        <title>Black Yeasts Isolated from many extreme environments.</title>
        <authorList>
            <person name="Coleine C."/>
            <person name="Stajich J.E."/>
            <person name="Selbmann L."/>
        </authorList>
    </citation>
    <scope>NUCLEOTIDE SEQUENCE</scope>
    <source>
        <strain evidence="1">CCFEE 5737</strain>
    </source>
</reference>
<organism evidence="1 2">
    <name type="scientific">Coniosporium uncinatum</name>
    <dbReference type="NCBI Taxonomy" id="93489"/>
    <lineage>
        <taxon>Eukaryota</taxon>
        <taxon>Fungi</taxon>
        <taxon>Dikarya</taxon>
        <taxon>Ascomycota</taxon>
        <taxon>Pezizomycotina</taxon>
        <taxon>Dothideomycetes</taxon>
        <taxon>Dothideomycetes incertae sedis</taxon>
        <taxon>Coniosporium</taxon>
    </lineage>
</organism>